<comment type="catalytic activity">
    <reaction evidence="11">
        <text>heme b(in) = heme b(out)</text>
        <dbReference type="Rhea" id="RHEA:75443"/>
        <dbReference type="ChEBI" id="CHEBI:60344"/>
    </reaction>
</comment>
<dbReference type="InterPro" id="IPR036259">
    <property type="entry name" value="MFS_trans_sf"/>
</dbReference>
<dbReference type="InterPro" id="IPR011701">
    <property type="entry name" value="MFS"/>
</dbReference>
<evidence type="ECO:0000256" key="12">
    <source>
        <dbReference type="ARBA" id="ARBA00036811"/>
    </source>
</evidence>
<dbReference type="InterPro" id="IPR049680">
    <property type="entry name" value="FLVCR1-2_SLC49-like"/>
</dbReference>
<keyword evidence="10" id="KW-0325">Glycoprotein</keyword>
<comment type="similarity">
    <text evidence="14">Belongs to the major facilitator superfamily. Feline leukemia virus subgroup C receptor (TC 2.A.1.28.1) family.</text>
</comment>
<feature type="domain" description="Major facilitator superfamily (MFS) profile" evidence="19">
    <location>
        <begin position="1"/>
        <end position="423"/>
    </location>
</feature>
<comment type="caution">
    <text evidence="20">The sequence shown here is derived from an EMBL/GenBank/DDBJ whole genome shotgun (WGS) entry which is preliminary data.</text>
</comment>
<dbReference type="CDD" id="cd17398">
    <property type="entry name" value="MFS_FLVCR_like"/>
    <property type="match status" value="1"/>
</dbReference>
<evidence type="ECO:0000313" key="21">
    <source>
        <dbReference type="Proteomes" id="UP001461498"/>
    </source>
</evidence>
<dbReference type="GO" id="GO:0020037">
    <property type="term" value="F:heme binding"/>
    <property type="evidence" value="ECO:0007669"/>
    <property type="project" value="TreeGrafter"/>
</dbReference>
<dbReference type="EMBL" id="JAPXFL010000002">
    <property type="protein sequence ID" value="KAK9510914.1"/>
    <property type="molecule type" value="Genomic_DNA"/>
</dbReference>
<proteinExistence type="inferred from homology"/>
<feature type="transmembrane region" description="Helical" evidence="18">
    <location>
        <begin position="310"/>
        <end position="327"/>
    </location>
</feature>
<keyword evidence="7" id="KW-0265">Erythrocyte maturation</keyword>
<gene>
    <name evidence="20" type="ORF">O3M35_005591</name>
</gene>
<evidence type="ECO:0000256" key="16">
    <source>
        <dbReference type="ARBA" id="ARBA00068050"/>
    </source>
</evidence>
<feature type="transmembrane region" description="Helical" evidence="18">
    <location>
        <begin position="145"/>
        <end position="166"/>
    </location>
</feature>
<dbReference type="GO" id="GO:0031966">
    <property type="term" value="C:mitochondrial membrane"/>
    <property type="evidence" value="ECO:0007669"/>
    <property type="project" value="UniProtKB-ARBA"/>
</dbReference>
<comment type="function">
    <text evidence="15">Uniporter that mediates the transport of extracellular choline and ethanolamine into cells, thereby playing a key role in phospholipid biosynthesis. Choline and ethanolamine are the precursors of phosphatidylcholine and phosphatidylethanolamine, respectively, the two most abundant phospholipids. Transport is not coupled with proton transport and is exclusively driven by the choline (or ethanolamine) gradient across the plasma membrane. Also acts as a heme b transporter that mediates heme efflux from the cytoplasm to the extracellular compartment.</text>
</comment>
<feature type="transmembrane region" description="Helical" evidence="18">
    <location>
        <begin position="20"/>
        <end position="42"/>
    </location>
</feature>
<dbReference type="Gene3D" id="1.20.1250.20">
    <property type="entry name" value="MFS general substrate transporter like domains"/>
    <property type="match status" value="2"/>
</dbReference>
<feature type="transmembrane region" description="Helical" evidence="18">
    <location>
        <begin position="368"/>
        <end position="388"/>
    </location>
</feature>
<dbReference type="PROSITE" id="PS50850">
    <property type="entry name" value="MFS"/>
    <property type="match status" value="1"/>
</dbReference>
<keyword evidence="9" id="KW-0675">Receptor</keyword>
<keyword evidence="6 18" id="KW-1133">Transmembrane helix</keyword>
<comment type="catalytic activity">
    <reaction evidence="12">
        <text>choline(out) = choline(in)</text>
        <dbReference type="Rhea" id="RHEA:32751"/>
        <dbReference type="ChEBI" id="CHEBI:15354"/>
    </reaction>
</comment>
<keyword evidence="21" id="KW-1185">Reference proteome</keyword>
<dbReference type="GO" id="GO:0097037">
    <property type="term" value="P:heme export"/>
    <property type="evidence" value="ECO:0007669"/>
    <property type="project" value="TreeGrafter"/>
</dbReference>
<dbReference type="PANTHER" id="PTHR10924:SF4">
    <property type="entry name" value="GH15861P"/>
    <property type="match status" value="1"/>
</dbReference>
<organism evidence="20 21">
    <name type="scientific">Rhynocoris fuscipes</name>
    <dbReference type="NCBI Taxonomy" id="488301"/>
    <lineage>
        <taxon>Eukaryota</taxon>
        <taxon>Metazoa</taxon>
        <taxon>Ecdysozoa</taxon>
        <taxon>Arthropoda</taxon>
        <taxon>Hexapoda</taxon>
        <taxon>Insecta</taxon>
        <taxon>Pterygota</taxon>
        <taxon>Neoptera</taxon>
        <taxon>Paraneoptera</taxon>
        <taxon>Hemiptera</taxon>
        <taxon>Heteroptera</taxon>
        <taxon>Panheteroptera</taxon>
        <taxon>Cimicomorpha</taxon>
        <taxon>Reduviidae</taxon>
        <taxon>Harpactorinae</taxon>
        <taxon>Harpactorini</taxon>
        <taxon>Rhynocoris</taxon>
    </lineage>
</organism>
<feature type="transmembrane region" description="Helical" evidence="18">
    <location>
        <begin position="62"/>
        <end position="80"/>
    </location>
</feature>
<dbReference type="Proteomes" id="UP001461498">
    <property type="component" value="Unassembled WGS sequence"/>
</dbReference>
<dbReference type="FunFam" id="1.20.1250.20:FF:000184">
    <property type="entry name" value="Feline leukemia virus subgroup C receptor-related protein 1"/>
    <property type="match status" value="1"/>
</dbReference>
<protein>
    <recommendedName>
        <fullName evidence="16">Choline/ethanolamine transporter FLVCR1</fullName>
    </recommendedName>
    <alternativeName>
        <fullName evidence="17">Heme transporter FLVCR1</fullName>
    </alternativeName>
</protein>
<evidence type="ECO:0000256" key="8">
    <source>
        <dbReference type="ARBA" id="ARBA00023136"/>
    </source>
</evidence>
<evidence type="ECO:0000256" key="14">
    <source>
        <dbReference type="ARBA" id="ARBA00046338"/>
    </source>
</evidence>
<evidence type="ECO:0000313" key="20">
    <source>
        <dbReference type="EMBL" id="KAK9510914.1"/>
    </source>
</evidence>
<feature type="transmembrane region" description="Helical" evidence="18">
    <location>
        <begin position="111"/>
        <end position="133"/>
    </location>
</feature>
<evidence type="ECO:0000256" key="9">
    <source>
        <dbReference type="ARBA" id="ARBA00023170"/>
    </source>
</evidence>
<evidence type="ECO:0000256" key="1">
    <source>
        <dbReference type="ARBA" id="ARBA00004651"/>
    </source>
</evidence>
<evidence type="ECO:0000256" key="10">
    <source>
        <dbReference type="ARBA" id="ARBA00023180"/>
    </source>
</evidence>
<evidence type="ECO:0000256" key="2">
    <source>
        <dbReference type="ARBA" id="ARBA00022448"/>
    </source>
</evidence>
<keyword evidence="2" id="KW-0813">Transport</keyword>
<evidence type="ECO:0000256" key="11">
    <source>
        <dbReference type="ARBA" id="ARBA00035075"/>
    </source>
</evidence>
<feature type="transmembrane region" description="Helical" evidence="18">
    <location>
        <begin position="241"/>
        <end position="259"/>
    </location>
</feature>
<evidence type="ECO:0000256" key="18">
    <source>
        <dbReference type="SAM" id="Phobius"/>
    </source>
</evidence>
<name>A0AAW1DKX5_9HEMI</name>
<dbReference type="GO" id="GO:0006783">
    <property type="term" value="P:heme biosynthetic process"/>
    <property type="evidence" value="ECO:0007669"/>
    <property type="project" value="UniProtKB-ARBA"/>
</dbReference>
<dbReference type="GO" id="GO:0015232">
    <property type="term" value="F:heme transmembrane transporter activity"/>
    <property type="evidence" value="ECO:0007669"/>
    <property type="project" value="UniProtKB-ARBA"/>
</dbReference>
<evidence type="ECO:0000256" key="3">
    <source>
        <dbReference type="ARBA" id="ARBA00022475"/>
    </source>
</evidence>
<dbReference type="PANTHER" id="PTHR10924">
    <property type="entry name" value="MAJOR FACILITATOR SUPERFAMILY PROTEIN-RELATED"/>
    <property type="match status" value="1"/>
</dbReference>
<evidence type="ECO:0000256" key="17">
    <source>
        <dbReference type="ARBA" id="ARBA00080886"/>
    </source>
</evidence>
<dbReference type="GO" id="GO:0005886">
    <property type="term" value="C:plasma membrane"/>
    <property type="evidence" value="ECO:0007669"/>
    <property type="project" value="UniProtKB-SubCell"/>
</dbReference>
<keyword evidence="5 18" id="KW-0812">Transmembrane</keyword>
<feature type="transmembrane region" description="Helical" evidence="18">
    <location>
        <begin position="279"/>
        <end position="298"/>
    </location>
</feature>
<comment type="subcellular location">
    <subcellularLocation>
        <location evidence="1">Cell membrane</location>
        <topology evidence="1">Multi-pass membrane protein</topology>
    </subcellularLocation>
</comment>
<feature type="transmembrane region" description="Helical" evidence="18">
    <location>
        <begin position="394"/>
        <end position="418"/>
    </location>
</feature>
<dbReference type="Pfam" id="PF07690">
    <property type="entry name" value="MFS_1"/>
    <property type="match status" value="1"/>
</dbReference>
<sequence length="440" mass="48344">MDYKEVPVGPDCKLYRRRWIMLALFVFYSMSNSLQWIQYAIIGDVIEKYYKISSTYVEWTSMIYMVSYIFLIVPGSWALDKFGLRRCLILGSLGTCLGACVKVFSTGRDNFLIGFLGQTLVAISQVFVLSVPARLAAVWFGSEEVSSACAIGVFGNQLGIAAGFLIPPIIVNESENFQIMGTQLALMFRIIAIFTGILLLLIIFVFEDQPPLPPSQAALKQKEEVSDFSGSLRRLMTNSGYVLLLLSYGINVGVFYAISTLLNTVILDAFPGAREDAGRIGLCIVLAGTLGSVVCGFILDKTKKFKETTFIVYIFSLAGMIIFTYTLNCGYIIVVYITSAFLGFFMTGYLPVGFELGAELTYPEPEGTGIGILNGFCQIFGIVFTTGYSSLIQYIGVIHATNALSGTLVVGSVLTFAIPKKYRRQAAQNDSKETEKENNA</sequence>
<accession>A0AAW1DKX5</accession>
<feature type="transmembrane region" description="Helical" evidence="18">
    <location>
        <begin position="333"/>
        <end position="356"/>
    </location>
</feature>
<evidence type="ECO:0000256" key="15">
    <source>
        <dbReference type="ARBA" id="ARBA00060240"/>
    </source>
</evidence>
<evidence type="ECO:0000256" key="4">
    <source>
        <dbReference type="ARBA" id="ARBA00022553"/>
    </source>
</evidence>
<reference evidence="20 21" key="1">
    <citation type="submission" date="2022-12" db="EMBL/GenBank/DDBJ databases">
        <title>Chromosome-level genome assembly of true bugs.</title>
        <authorList>
            <person name="Ma L."/>
            <person name="Li H."/>
        </authorList>
    </citation>
    <scope>NUCLEOTIDE SEQUENCE [LARGE SCALE GENOMIC DNA]</scope>
    <source>
        <strain evidence="20">Lab_2022b</strain>
    </source>
</reference>
<evidence type="ECO:0000259" key="19">
    <source>
        <dbReference type="PROSITE" id="PS50850"/>
    </source>
</evidence>
<dbReference type="InterPro" id="IPR020846">
    <property type="entry name" value="MFS_dom"/>
</dbReference>
<dbReference type="AlphaFoldDB" id="A0AAW1DKX5"/>
<feature type="transmembrane region" description="Helical" evidence="18">
    <location>
        <begin position="186"/>
        <end position="206"/>
    </location>
</feature>
<evidence type="ECO:0000256" key="7">
    <source>
        <dbReference type="ARBA" id="ARBA00023057"/>
    </source>
</evidence>
<dbReference type="SUPFAM" id="SSF103473">
    <property type="entry name" value="MFS general substrate transporter"/>
    <property type="match status" value="1"/>
</dbReference>
<keyword evidence="8 18" id="KW-0472">Membrane</keyword>
<keyword evidence="4" id="KW-0597">Phosphoprotein</keyword>
<evidence type="ECO:0000256" key="13">
    <source>
        <dbReference type="ARBA" id="ARBA00045087"/>
    </source>
</evidence>
<keyword evidence="3" id="KW-1003">Cell membrane</keyword>
<dbReference type="GO" id="GO:0043249">
    <property type="term" value="P:erythrocyte maturation"/>
    <property type="evidence" value="ECO:0007669"/>
    <property type="project" value="UniProtKB-KW"/>
</dbReference>
<evidence type="ECO:0000256" key="6">
    <source>
        <dbReference type="ARBA" id="ARBA00022989"/>
    </source>
</evidence>
<comment type="catalytic activity">
    <reaction evidence="13">
        <text>ethanolamine(in) = ethanolamine(out)</text>
        <dbReference type="Rhea" id="RHEA:32747"/>
        <dbReference type="ChEBI" id="CHEBI:57603"/>
    </reaction>
</comment>
<evidence type="ECO:0000256" key="5">
    <source>
        <dbReference type="ARBA" id="ARBA00022692"/>
    </source>
</evidence>